<dbReference type="Proteomes" id="UP000593833">
    <property type="component" value="Chromosome"/>
</dbReference>
<reference evidence="1 2" key="1">
    <citation type="submission" date="2020-10" db="EMBL/GenBank/DDBJ databases">
        <title>Complete genome sequence of a novel Pseudomonas fluorescens strain isolated from the flower of kumarahou (Pomaderris kumeraho).</title>
        <authorList>
            <person name="Summers M.C."/>
            <person name="Nowak V."/>
            <person name="Fairhurst M.J."/>
            <person name="Owen J.G."/>
            <person name="Gerth M.L."/>
            <person name="Patrick W.M."/>
        </authorList>
    </citation>
    <scope>NUCLEOTIDE SEQUENCE [LARGE SCALE GENOMIC DNA]</scope>
    <source>
        <strain evidence="1 2">KF1</strain>
    </source>
</reference>
<organism evidence="1 2">
    <name type="scientific">Pseudomonas fluorescens</name>
    <dbReference type="NCBI Taxonomy" id="294"/>
    <lineage>
        <taxon>Bacteria</taxon>
        <taxon>Pseudomonadati</taxon>
        <taxon>Pseudomonadota</taxon>
        <taxon>Gammaproteobacteria</taxon>
        <taxon>Pseudomonadales</taxon>
        <taxon>Pseudomonadaceae</taxon>
        <taxon>Pseudomonas</taxon>
    </lineage>
</organism>
<accession>A0A7M2IYZ7</accession>
<proteinExistence type="predicted"/>
<dbReference type="EMBL" id="CP063233">
    <property type="protein sequence ID" value="QOU02515.1"/>
    <property type="molecule type" value="Genomic_DNA"/>
</dbReference>
<dbReference type="RefSeq" id="WP_024075669.1">
    <property type="nucleotide sequence ID" value="NZ_CP063233.1"/>
</dbReference>
<name>A0A7M2IYZ7_PSEFL</name>
<protein>
    <submittedName>
        <fullName evidence="1">Uncharacterized protein</fullName>
    </submittedName>
</protein>
<sequence>MTFQLIALPDARMLAAALRAKLCRGPAGVCPARPARPACTTASPPVRPAHPLARWRICPASGQRVLHWDHADPLDPQRPLVSSLAQASLMLDLYLSTRAA</sequence>
<evidence type="ECO:0000313" key="2">
    <source>
        <dbReference type="Proteomes" id="UP000593833"/>
    </source>
</evidence>
<evidence type="ECO:0000313" key="1">
    <source>
        <dbReference type="EMBL" id="QOU02515.1"/>
    </source>
</evidence>
<gene>
    <name evidence="1" type="ORF">IM720_17445</name>
</gene>
<dbReference type="AlphaFoldDB" id="A0A7M2IYZ7"/>